<dbReference type="Proteomes" id="UP001066276">
    <property type="component" value="Chromosome 3_1"/>
</dbReference>
<dbReference type="EMBL" id="JANPWB010000005">
    <property type="protein sequence ID" value="KAJ1186609.1"/>
    <property type="molecule type" value="Genomic_DNA"/>
</dbReference>
<evidence type="ECO:0000313" key="2">
    <source>
        <dbReference type="Proteomes" id="UP001066276"/>
    </source>
</evidence>
<dbReference type="Gene3D" id="3.30.70.1820">
    <property type="entry name" value="L1 transposable element, RRM domain"/>
    <property type="match status" value="1"/>
</dbReference>
<name>A0AAV7UF11_PLEWA</name>
<reference evidence="1" key="1">
    <citation type="journal article" date="2022" name="bioRxiv">
        <title>Sequencing and chromosome-scale assembly of the giantPleurodeles waltlgenome.</title>
        <authorList>
            <person name="Brown T."/>
            <person name="Elewa A."/>
            <person name="Iarovenko S."/>
            <person name="Subramanian E."/>
            <person name="Araus A.J."/>
            <person name="Petzold A."/>
            <person name="Susuki M."/>
            <person name="Suzuki K.-i.T."/>
            <person name="Hayashi T."/>
            <person name="Toyoda A."/>
            <person name="Oliveira C."/>
            <person name="Osipova E."/>
            <person name="Leigh N.D."/>
            <person name="Simon A."/>
            <person name="Yun M.H."/>
        </authorList>
    </citation>
    <scope>NUCLEOTIDE SEQUENCE</scope>
    <source>
        <strain evidence="1">20211129_DDA</strain>
        <tissue evidence="1">Liver</tissue>
    </source>
</reference>
<protein>
    <submittedName>
        <fullName evidence="1">Uncharacterized protein</fullName>
    </submittedName>
</protein>
<keyword evidence="2" id="KW-1185">Reference proteome</keyword>
<comment type="caution">
    <text evidence="1">The sequence shown here is derived from an EMBL/GenBank/DDBJ whole genome shotgun (WGS) entry which is preliminary data.</text>
</comment>
<sequence length="131" mass="14596">MAELKTGFKTIEMRLDGMHERLDDHSTRISATEQQIPDMEDGSAALTKHVERAECLLKTVVAKNKDLEAQACRSNIRVVGVTESTNTRPISKYVEQLLIKILGRDSFGPTFIVERAQRSIAPPPSNLHPKA</sequence>
<accession>A0AAV7UF11</accession>
<proteinExistence type="predicted"/>
<evidence type="ECO:0000313" key="1">
    <source>
        <dbReference type="EMBL" id="KAJ1186609.1"/>
    </source>
</evidence>
<dbReference type="AlphaFoldDB" id="A0AAV7UF11"/>
<organism evidence="1 2">
    <name type="scientific">Pleurodeles waltl</name>
    <name type="common">Iberian ribbed newt</name>
    <dbReference type="NCBI Taxonomy" id="8319"/>
    <lineage>
        <taxon>Eukaryota</taxon>
        <taxon>Metazoa</taxon>
        <taxon>Chordata</taxon>
        <taxon>Craniata</taxon>
        <taxon>Vertebrata</taxon>
        <taxon>Euteleostomi</taxon>
        <taxon>Amphibia</taxon>
        <taxon>Batrachia</taxon>
        <taxon>Caudata</taxon>
        <taxon>Salamandroidea</taxon>
        <taxon>Salamandridae</taxon>
        <taxon>Pleurodelinae</taxon>
        <taxon>Pleurodeles</taxon>
    </lineage>
</organism>
<gene>
    <name evidence="1" type="ORF">NDU88_003390</name>
</gene>